<feature type="domain" description="HTH cro/C1-type" evidence="1">
    <location>
        <begin position="22"/>
        <end position="52"/>
    </location>
</feature>
<reference evidence="2 3" key="1">
    <citation type="submission" date="2018-11" db="EMBL/GenBank/DDBJ databases">
        <title>Micromonospora sp. PPF5-17, a new actinomycetes isolated from a hot spring soil.</title>
        <authorList>
            <person name="Thawai C."/>
        </authorList>
    </citation>
    <scope>NUCLEOTIDE SEQUENCE [LARGE SCALE GENOMIC DNA]</scope>
    <source>
        <strain evidence="2 3">PPF5-17</strain>
    </source>
</reference>
<comment type="caution">
    <text evidence="2">The sequence shown here is derived from an EMBL/GenBank/DDBJ whole genome shotgun (WGS) entry which is preliminary data.</text>
</comment>
<dbReference type="EMBL" id="RJLN01000041">
    <property type="protein sequence ID" value="RNL98168.1"/>
    <property type="molecule type" value="Genomic_DNA"/>
</dbReference>
<evidence type="ECO:0000313" key="3">
    <source>
        <dbReference type="Proteomes" id="UP000280698"/>
    </source>
</evidence>
<dbReference type="Proteomes" id="UP000280698">
    <property type="component" value="Unassembled WGS sequence"/>
</dbReference>
<dbReference type="InterPro" id="IPR001387">
    <property type="entry name" value="Cro/C1-type_HTH"/>
</dbReference>
<accession>A0ABX9WED0</accession>
<dbReference type="CDD" id="cd00093">
    <property type="entry name" value="HTH_XRE"/>
    <property type="match status" value="1"/>
</dbReference>
<dbReference type="SMART" id="SM00530">
    <property type="entry name" value="HTH_XRE"/>
    <property type="match status" value="1"/>
</dbReference>
<protein>
    <submittedName>
        <fullName evidence="2">XRE family transcriptional regulator</fullName>
    </submittedName>
</protein>
<dbReference type="Pfam" id="PF13560">
    <property type="entry name" value="HTH_31"/>
    <property type="match status" value="1"/>
</dbReference>
<name>A0ABX9WED0_9ACTN</name>
<dbReference type="InterPro" id="IPR010982">
    <property type="entry name" value="Lambda_DNA-bd_dom_sf"/>
</dbReference>
<dbReference type="PROSITE" id="PS50943">
    <property type="entry name" value="HTH_CROC1"/>
    <property type="match status" value="1"/>
</dbReference>
<keyword evidence="3" id="KW-1185">Reference proteome</keyword>
<evidence type="ECO:0000313" key="2">
    <source>
        <dbReference type="EMBL" id="RNL98168.1"/>
    </source>
</evidence>
<evidence type="ECO:0000259" key="1">
    <source>
        <dbReference type="PROSITE" id="PS50943"/>
    </source>
</evidence>
<organism evidence="2 3">
    <name type="scientific">Micromonospora solifontis</name>
    <dbReference type="NCBI Taxonomy" id="2487138"/>
    <lineage>
        <taxon>Bacteria</taxon>
        <taxon>Bacillati</taxon>
        <taxon>Actinomycetota</taxon>
        <taxon>Actinomycetes</taxon>
        <taxon>Micromonosporales</taxon>
        <taxon>Micromonosporaceae</taxon>
        <taxon>Micromonospora</taxon>
    </lineage>
</organism>
<gene>
    <name evidence="2" type="ORF">EFE23_15895</name>
</gene>
<sequence length="508" mass="55246">MAQTPRELAPKTSAKHYFGAQLRSWREQRGWSQARLGEHLHVSSDLIAKIEKALRWPTPEFATACDTALAAGGALTNLLPLVELERHQERAAVAATARAVRAAVSQQRRSTTPTASAFAASPGEIATGAAADWASALPGVQLTAPPPAWPVDRLLTLPFGRAVPATTLTLTSIPVQDRRHAARYPRTLNGGHAAAFGLRDLVATELLAGDEPILAVATTPTLGMAVPAYRLDAFTIGILWALCGMDDALLADDAALADSVPKLRRYAQLPGSAVSRNVAADLNTLSQMWLGSDFCARYISHRLDAATDQPVFWTREQYGEEASTWLLFRHKIDYLHATSERFTTPTAPAARVFCIPETAVRGSPHAERILLLLSAAFMESLRVAVHVSPDPAYATVEGFVLTPHTQVILANWVRADGLWHVDALDRRTALRRYDDVTRGGQAGSITASGQSTRRLRILAEYLGLEWPWLRRRCTELAAVGVEGMIRPRSRLLTTDGINAACRYLASLP</sequence>
<proteinExistence type="predicted"/>
<dbReference type="SUPFAM" id="SSF47413">
    <property type="entry name" value="lambda repressor-like DNA-binding domains"/>
    <property type="match status" value="1"/>
</dbReference>
<dbReference type="Gene3D" id="1.10.260.40">
    <property type="entry name" value="lambda repressor-like DNA-binding domains"/>
    <property type="match status" value="1"/>
</dbReference>